<proteinExistence type="predicted"/>
<protein>
    <submittedName>
        <fullName evidence="1">Uncharacterized protein</fullName>
    </submittedName>
</protein>
<evidence type="ECO:0000313" key="1">
    <source>
        <dbReference type="EMBL" id="SVB13275.1"/>
    </source>
</evidence>
<reference evidence="1" key="1">
    <citation type="submission" date="2018-05" db="EMBL/GenBank/DDBJ databases">
        <authorList>
            <person name="Lanie J.A."/>
            <person name="Ng W.-L."/>
            <person name="Kazmierczak K.M."/>
            <person name="Andrzejewski T.M."/>
            <person name="Davidsen T.M."/>
            <person name="Wayne K.J."/>
            <person name="Tettelin H."/>
            <person name="Glass J.I."/>
            <person name="Rusch D."/>
            <person name="Podicherti R."/>
            <person name="Tsui H.-C.T."/>
            <person name="Winkler M.E."/>
        </authorList>
    </citation>
    <scope>NUCLEOTIDE SEQUENCE</scope>
</reference>
<dbReference type="EMBL" id="UINC01029846">
    <property type="protein sequence ID" value="SVB13275.1"/>
    <property type="molecule type" value="Genomic_DNA"/>
</dbReference>
<accession>A0A382BHI9</accession>
<feature type="non-terminal residue" evidence="1">
    <location>
        <position position="1"/>
    </location>
</feature>
<organism evidence="1">
    <name type="scientific">marine metagenome</name>
    <dbReference type="NCBI Taxonomy" id="408172"/>
    <lineage>
        <taxon>unclassified sequences</taxon>
        <taxon>metagenomes</taxon>
        <taxon>ecological metagenomes</taxon>
    </lineage>
</organism>
<dbReference type="AlphaFoldDB" id="A0A382BHI9"/>
<gene>
    <name evidence="1" type="ORF">METZ01_LOCUS166129</name>
</gene>
<sequence length="193" mass="22102">VGFTIVSLIATSFTLFPMNKKYNRVKARSSNLQFGTDKELEDIISYLEERLELRSEFQFVIENTPMMLTNVLALADGSGRRVKRNRNAVRVALVYQRDEHFQAQIDYRGQAFTVSVGDTIPNVGTVDMIDVSQVIIKTDEGLKTYPAPGYESVSFNGKMEKIQLTSKKHNWLMNKDSHILFSENKRKTHTGYR</sequence>
<name>A0A382BHI9_9ZZZZ</name>